<organism evidence="4 5">
    <name type="scientific">Trypanosoma cruzi</name>
    <dbReference type="NCBI Taxonomy" id="5693"/>
    <lineage>
        <taxon>Eukaryota</taxon>
        <taxon>Discoba</taxon>
        <taxon>Euglenozoa</taxon>
        <taxon>Kinetoplastea</taxon>
        <taxon>Metakinetoplastina</taxon>
        <taxon>Trypanosomatida</taxon>
        <taxon>Trypanosomatidae</taxon>
        <taxon>Trypanosoma</taxon>
        <taxon>Schizotrypanum</taxon>
    </lineage>
</organism>
<dbReference type="PANTHER" id="PTHR43732">
    <property type="entry name" value="RIBOSE 5-PHOSPHATE ISOMERASE-RELATED"/>
    <property type="match status" value="1"/>
</dbReference>
<dbReference type="GO" id="GO:0016853">
    <property type="term" value="F:isomerase activity"/>
    <property type="evidence" value="ECO:0007669"/>
    <property type="project" value="UniProtKB-KW"/>
</dbReference>
<dbReference type="VEuPathDB" id="TriTrypDB:C4B63_282g12"/>
<dbReference type="VEuPathDB" id="TriTrypDB:C4B63_6g394"/>
<dbReference type="VEuPathDB" id="TriTrypDB:TcCLB.508601.119"/>
<dbReference type="GO" id="GO:0005975">
    <property type="term" value="P:carbohydrate metabolic process"/>
    <property type="evidence" value="ECO:0007669"/>
    <property type="project" value="InterPro"/>
</dbReference>
<dbReference type="VEuPathDB" id="TriTrypDB:TcG_01789"/>
<dbReference type="NCBIfam" id="TIGR01120">
    <property type="entry name" value="rpiB"/>
    <property type="match status" value="1"/>
</dbReference>
<dbReference type="InterPro" id="IPR004785">
    <property type="entry name" value="RpiB"/>
</dbReference>
<dbReference type="VEuPathDB" id="TriTrypDB:TCDM_14453"/>
<dbReference type="Proteomes" id="UP000246121">
    <property type="component" value="Unassembled WGS sequence"/>
</dbReference>
<name>A0A2V2VXA1_TRYCR</name>
<dbReference type="NCBIfam" id="NF004051">
    <property type="entry name" value="PRK05571.1"/>
    <property type="match status" value="1"/>
</dbReference>
<evidence type="ECO:0000313" key="5">
    <source>
        <dbReference type="Proteomes" id="UP000246121"/>
    </source>
</evidence>
<evidence type="ECO:0000313" key="3">
    <source>
        <dbReference type="EMBL" id="PWU83812.1"/>
    </source>
</evidence>
<dbReference type="EMBL" id="PRFA01000006">
    <property type="protein sequence ID" value="PWV00725.1"/>
    <property type="molecule type" value="Genomic_DNA"/>
</dbReference>
<evidence type="ECO:0000256" key="2">
    <source>
        <dbReference type="ARBA" id="ARBA00023235"/>
    </source>
</evidence>
<evidence type="ECO:0000313" key="4">
    <source>
        <dbReference type="EMBL" id="PWV00725.1"/>
    </source>
</evidence>
<dbReference type="InterPro" id="IPR051812">
    <property type="entry name" value="SPI_LacAB/RpiB"/>
</dbReference>
<dbReference type="VEuPathDB" id="TriTrypDB:TcCLB.509199.24"/>
<comment type="caution">
    <text evidence="4">The sequence shown here is derived from an EMBL/GenBank/DDBJ whole genome shotgun (WGS) entry which is preliminary data.</text>
</comment>
<dbReference type="VEuPathDB" id="TriTrypDB:TcCL_NonESM04027"/>
<dbReference type="VEuPathDB" id="TriTrypDB:TcBrA4_0078220"/>
<dbReference type="Pfam" id="PF02502">
    <property type="entry name" value="LacAB_rpiB"/>
    <property type="match status" value="1"/>
</dbReference>
<dbReference type="NCBIfam" id="TIGR00689">
    <property type="entry name" value="rpiB_lacA_lacB"/>
    <property type="match status" value="1"/>
</dbReference>
<dbReference type="EMBL" id="PRFA01000282">
    <property type="protein sequence ID" value="PWU83812.1"/>
    <property type="molecule type" value="Genomic_DNA"/>
</dbReference>
<dbReference type="VEuPathDB" id="TriTrypDB:BCY84_15850"/>
<gene>
    <name evidence="3" type="ORF">C4B63_282g12</name>
    <name evidence="4" type="ORF">C4B63_6g394</name>
</gene>
<dbReference type="VEuPathDB" id="TriTrypDB:C3747_100g18"/>
<dbReference type="InterPro" id="IPR036569">
    <property type="entry name" value="RpiB_LacA_LacB_sf"/>
</dbReference>
<evidence type="ECO:0000256" key="1">
    <source>
        <dbReference type="ARBA" id="ARBA00008754"/>
    </source>
</evidence>
<dbReference type="FunFam" id="3.40.1400.10:FF:000001">
    <property type="entry name" value="Ribose 5-phosphate isomerase B"/>
    <property type="match status" value="1"/>
</dbReference>
<accession>A0A2V2VXA1</accession>
<sequence>MTRQVAIGTDHPAFAIHENLILYVKEAGEEFVPVYCGPKTAESVDYPDFASRVAEMVARKEVEFGVLACGSGIGMSIAANKVPGVRAALCHDHYTAAISRIHNDANIVCVGERTTGVEVIREIIITFLQTPFSGEERHARRIEKIRAIEASHAGNKGVK</sequence>
<keyword evidence="2 4" id="KW-0413">Isomerase</keyword>
<dbReference type="PIRSF" id="PIRSF005384">
    <property type="entry name" value="RpiB_LacA_B"/>
    <property type="match status" value="1"/>
</dbReference>
<dbReference type="PANTHER" id="PTHR43732:SF1">
    <property type="entry name" value="RIBOSE 5-PHOSPHATE ISOMERASE"/>
    <property type="match status" value="1"/>
</dbReference>
<dbReference type="AlphaFoldDB" id="A0A2V2VXA1"/>
<dbReference type="OrthoDB" id="2106730at2759"/>
<dbReference type="VEuPathDB" id="TriTrypDB:TcYC6_0012470"/>
<dbReference type="InterPro" id="IPR003500">
    <property type="entry name" value="RpiB_LacA_LacB"/>
</dbReference>
<dbReference type="Gene3D" id="3.40.1400.10">
    <property type="entry name" value="Sugar-phosphate isomerase, RpiB/LacA/LacB"/>
    <property type="match status" value="1"/>
</dbReference>
<reference evidence="4 5" key="1">
    <citation type="journal article" date="2018" name="Microb. Genom.">
        <title>Expanding an expanded genome: long-read sequencing of Trypanosoma cruzi.</title>
        <authorList>
            <person name="Berna L."/>
            <person name="Rodriguez M."/>
            <person name="Chiribao M.L."/>
            <person name="Parodi-Talice A."/>
            <person name="Pita S."/>
            <person name="Rijo G."/>
            <person name="Alvarez-Valin F."/>
            <person name="Robello C."/>
        </authorList>
    </citation>
    <scope>NUCLEOTIDE SEQUENCE [LARGE SCALE GENOMIC DNA]</scope>
    <source>
        <strain evidence="4 5">Dm28c</strain>
    </source>
</reference>
<dbReference type="SUPFAM" id="SSF89623">
    <property type="entry name" value="Ribose/Galactose isomerase RpiB/AlsB"/>
    <property type="match status" value="1"/>
</dbReference>
<proteinExistence type="inferred from homology"/>
<protein>
    <submittedName>
        <fullName evidence="4">Ribose 5-phosphate isomerase type B</fullName>
    </submittedName>
</protein>
<comment type="similarity">
    <text evidence="1">Belongs to the LacAB/RpiB family.</text>
</comment>